<feature type="transmembrane region" description="Helical" evidence="1">
    <location>
        <begin position="46"/>
        <end position="68"/>
    </location>
</feature>
<reference evidence="2" key="2">
    <citation type="submission" date="2025-09" db="UniProtKB">
        <authorList>
            <consortium name="Ensembl"/>
        </authorList>
    </citation>
    <scope>IDENTIFICATION</scope>
</reference>
<sequence length="104" mass="11821">MTTKGRSFLLFVCVCEWRRVRQVNLCKYGTASVAQARHNGWSWPPHPLQLIAWIYFGFQCAATFGYLLPLFPASAERTAAYAVSYKETRGGKARDPVKCVQMSR</sequence>
<evidence type="ECO:0000313" key="2">
    <source>
        <dbReference type="Ensembl" id="ENSEBUP00000001279.1"/>
    </source>
</evidence>
<keyword evidence="1" id="KW-0472">Membrane</keyword>
<keyword evidence="3" id="KW-1185">Reference proteome</keyword>
<name>A0A8C4NA45_EPTBU</name>
<organism evidence="2 3">
    <name type="scientific">Eptatretus burgeri</name>
    <name type="common">Inshore hagfish</name>
    <dbReference type="NCBI Taxonomy" id="7764"/>
    <lineage>
        <taxon>Eukaryota</taxon>
        <taxon>Metazoa</taxon>
        <taxon>Chordata</taxon>
        <taxon>Craniata</taxon>
        <taxon>Vertebrata</taxon>
        <taxon>Cyclostomata</taxon>
        <taxon>Myxini</taxon>
        <taxon>Myxiniformes</taxon>
        <taxon>Myxinidae</taxon>
        <taxon>Eptatretinae</taxon>
        <taxon>Eptatretus</taxon>
    </lineage>
</organism>
<evidence type="ECO:0000256" key="1">
    <source>
        <dbReference type="SAM" id="Phobius"/>
    </source>
</evidence>
<proteinExistence type="predicted"/>
<dbReference type="Proteomes" id="UP000694388">
    <property type="component" value="Unplaced"/>
</dbReference>
<keyword evidence="1" id="KW-1133">Transmembrane helix</keyword>
<keyword evidence="1" id="KW-0812">Transmembrane</keyword>
<dbReference type="AlphaFoldDB" id="A0A8C4NA45"/>
<evidence type="ECO:0000313" key="3">
    <source>
        <dbReference type="Proteomes" id="UP000694388"/>
    </source>
</evidence>
<reference evidence="2" key="1">
    <citation type="submission" date="2025-08" db="UniProtKB">
        <authorList>
            <consortium name="Ensembl"/>
        </authorList>
    </citation>
    <scope>IDENTIFICATION</scope>
</reference>
<protein>
    <submittedName>
        <fullName evidence="2">Uncharacterized protein</fullName>
    </submittedName>
</protein>
<accession>A0A8C4NA45</accession>
<dbReference type="Ensembl" id="ENSEBUT00000001601.1">
    <property type="protein sequence ID" value="ENSEBUP00000001279.1"/>
    <property type="gene ID" value="ENSEBUG00000001147.1"/>
</dbReference>